<keyword evidence="3" id="KW-1185">Reference proteome</keyword>
<dbReference type="InterPro" id="IPR011990">
    <property type="entry name" value="TPR-like_helical_dom_sf"/>
</dbReference>
<dbReference type="GO" id="GO:0000030">
    <property type="term" value="F:mannosyltransferase activity"/>
    <property type="evidence" value="ECO:0007669"/>
    <property type="project" value="TreeGrafter"/>
</dbReference>
<dbReference type="SMART" id="SM00028">
    <property type="entry name" value="TPR"/>
    <property type="match status" value="5"/>
</dbReference>
<name>A0A841PWH9_9BACI</name>
<feature type="repeat" description="TPR" evidence="1">
    <location>
        <begin position="269"/>
        <end position="302"/>
    </location>
</feature>
<gene>
    <name evidence="2" type="ORF">HNQ94_000659</name>
</gene>
<dbReference type="SUPFAM" id="SSF48452">
    <property type="entry name" value="TPR-like"/>
    <property type="match status" value="2"/>
</dbReference>
<feature type="repeat" description="TPR" evidence="1">
    <location>
        <begin position="371"/>
        <end position="404"/>
    </location>
</feature>
<keyword evidence="1" id="KW-0802">TPR repeat</keyword>
<protein>
    <submittedName>
        <fullName evidence="2">Tetratricopeptide (TPR) repeat protein</fullName>
    </submittedName>
</protein>
<dbReference type="PROSITE" id="PS50005">
    <property type="entry name" value="TPR"/>
    <property type="match status" value="3"/>
</dbReference>
<dbReference type="GO" id="GO:0035269">
    <property type="term" value="P:protein O-linked glycosylation via mannose"/>
    <property type="evidence" value="ECO:0007669"/>
    <property type="project" value="TreeGrafter"/>
</dbReference>
<dbReference type="InterPro" id="IPR052384">
    <property type="entry name" value="TMTC_O-mannosyltransferase"/>
</dbReference>
<dbReference type="PANTHER" id="PTHR44216:SF3">
    <property type="entry name" value="PROTEIN O-MANNOSYL-TRANSFERASE TMTC2"/>
    <property type="match status" value="1"/>
</dbReference>
<dbReference type="AlphaFoldDB" id="A0A841PWH9"/>
<dbReference type="InterPro" id="IPR019734">
    <property type="entry name" value="TPR_rpt"/>
</dbReference>
<evidence type="ECO:0000256" key="1">
    <source>
        <dbReference type="PROSITE-ProRule" id="PRU00339"/>
    </source>
</evidence>
<reference evidence="2 3" key="1">
    <citation type="submission" date="2020-08" db="EMBL/GenBank/DDBJ databases">
        <title>Genomic Encyclopedia of Type Strains, Phase IV (KMG-IV): sequencing the most valuable type-strain genomes for metagenomic binning, comparative biology and taxonomic classification.</title>
        <authorList>
            <person name="Goeker M."/>
        </authorList>
    </citation>
    <scope>NUCLEOTIDE SEQUENCE [LARGE SCALE GENOMIC DNA]</scope>
    <source>
        <strain evidence="2 3">DSM 19612</strain>
    </source>
</reference>
<dbReference type="Proteomes" id="UP000581688">
    <property type="component" value="Unassembled WGS sequence"/>
</dbReference>
<comment type="caution">
    <text evidence="2">The sequence shown here is derived from an EMBL/GenBank/DDBJ whole genome shotgun (WGS) entry which is preliminary data.</text>
</comment>
<organism evidence="2 3">
    <name type="scientific">Salirhabdus euzebyi</name>
    <dbReference type="NCBI Taxonomy" id="394506"/>
    <lineage>
        <taxon>Bacteria</taxon>
        <taxon>Bacillati</taxon>
        <taxon>Bacillota</taxon>
        <taxon>Bacilli</taxon>
        <taxon>Bacillales</taxon>
        <taxon>Bacillaceae</taxon>
        <taxon>Salirhabdus</taxon>
    </lineage>
</organism>
<dbReference type="RefSeq" id="WP_174495105.1">
    <property type="nucleotide sequence ID" value="NZ_CADDWK010000002.1"/>
</dbReference>
<dbReference type="Pfam" id="PF13432">
    <property type="entry name" value="TPR_16"/>
    <property type="match status" value="1"/>
</dbReference>
<dbReference type="EMBL" id="JACHGH010000002">
    <property type="protein sequence ID" value="MBB6452214.1"/>
    <property type="molecule type" value="Genomic_DNA"/>
</dbReference>
<evidence type="ECO:0000313" key="3">
    <source>
        <dbReference type="Proteomes" id="UP000581688"/>
    </source>
</evidence>
<dbReference type="Gene3D" id="1.25.40.10">
    <property type="entry name" value="Tetratricopeptide repeat domain"/>
    <property type="match status" value="2"/>
</dbReference>
<sequence length="416" mass="48291">MNVIEEALVEVEQGNTEKGLQLLKSYESQASDDEKFTIGQLYNQWGLVNQSKGIFEELLTKYPDESELKLYLAEIYIDIEEDQVALDLLNQITEEDDQYIAALLLSADLYQSQGLYEVAERKLILAKQFVPSEPIIDFALGELAYATAEYKKSIPYYEKASKYQHVYNDVDVTLRLAEALAATGKWEDALEYFKASNVDSPDFLFRYGFTAYRSERTDIAVSVWGKLLEADPHYHSVYLLLAKAYEQEGLMDEAFETVEKGIKMDEFNKELYYYAGQLALKLGRTEKSLSYMKEAIAIDPGYKEAVISLVDIYKKEEMYDEVKDLINELFRFGEEDPLYYWELARANYETEEYNLALNNYNEAYNAFTDDSDFLKEYGYFLVEEGRMEKAHQVLAQYLEIEPSDTEVEEFLHRISQ</sequence>
<dbReference type="PANTHER" id="PTHR44216">
    <property type="entry name" value="PROTEIN O-MANNOSYL-TRANSFERASE TMTC2"/>
    <property type="match status" value="1"/>
</dbReference>
<feature type="repeat" description="TPR" evidence="1">
    <location>
        <begin position="235"/>
        <end position="268"/>
    </location>
</feature>
<proteinExistence type="predicted"/>
<evidence type="ECO:0000313" key="2">
    <source>
        <dbReference type="EMBL" id="MBB6452214.1"/>
    </source>
</evidence>
<dbReference type="Pfam" id="PF13429">
    <property type="entry name" value="TPR_15"/>
    <property type="match status" value="1"/>
</dbReference>
<accession>A0A841PWH9</accession>